<proteinExistence type="predicted"/>
<dbReference type="EMBL" id="CP019343">
    <property type="protein sequence ID" value="ARN75636.1"/>
    <property type="molecule type" value="Genomic_DNA"/>
</dbReference>
<name>A0A1X9NDJ9_9GAMM</name>
<reference evidence="2 3" key="1">
    <citation type="submission" date="2016-11" db="EMBL/GenBank/DDBJ databases">
        <title>Trade-off between light-utilization and light-protection in marine flavobacteria.</title>
        <authorList>
            <person name="Kumagai Y."/>
        </authorList>
    </citation>
    <scope>NUCLEOTIDE SEQUENCE [LARGE SCALE GENOMIC DNA]</scope>
    <source>
        <strain evidence="2 3">NBRC 107125</strain>
    </source>
</reference>
<feature type="domain" description="Beta-lactamase-related" evidence="1">
    <location>
        <begin position="16"/>
        <end position="355"/>
    </location>
</feature>
<dbReference type="PANTHER" id="PTHR43283">
    <property type="entry name" value="BETA-LACTAMASE-RELATED"/>
    <property type="match status" value="1"/>
</dbReference>
<dbReference type="InterPro" id="IPR050789">
    <property type="entry name" value="Diverse_Enzym_Activities"/>
</dbReference>
<dbReference type="SUPFAM" id="SSF56601">
    <property type="entry name" value="beta-lactamase/transpeptidase-like"/>
    <property type="match status" value="1"/>
</dbReference>
<dbReference type="Gene3D" id="3.40.710.10">
    <property type="entry name" value="DD-peptidase/beta-lactamase superfamily"/>
    <property type="match status" value="1"/>
</dbReference>
<evidence type="ECO:0000313" key="3">
    <source>
        <dbReference type="Proteomes" id="UP000193450"/>
    </source>
</evidence>
<protein>
    <recommendedName>
        <fullName evidence="1">Beta-lactamase-related domain-containing protein</fullName>
    </recommendedName>
</protein>
<gene>
    <name evidence="2" type="ORF">BST96_16895</name>
</gene>
<dbReference type="InterPro" id="IPR012338">
    <property type="entry name" value="Beta-lactam/transpept-like"/>
</dbReference>
<dbReference type="AlphaFoldDB" id="A0A1X9NDJ9"/>
<dbReference type="Proteomes" id="UP000193450">
    <property type="component" value="Chromosome"/>
</dbReference>
<accession>A0A1X9NDJ9</accession>
<dbReference type="Pfam" id="PF00144">
    <property type="entry name" value="Beta-lactamase"/>
    <property type="match status" value="1"/>
</dbReference>
<keyword evidence="3" id="KW-1185">Reference proteome</keyword>
<dbReference type="KEGG" id="osg:BST96_16895"/>
<evidence type="ECO:0000259" key="1">
    <source>
        <dbReference type="Pfam" id="PF00144"/>
    </source>
</evidence>
<dbReference type="STRING" id="716816.BST96_16895"/>
<organism evidence="2 3">
    <name type="scientific">Oceanicoccus sagamiensis</name>
    <dbReference type="NCBI Taxonomy" id="716816"/>
    <lineage>
        <taxon>Bacteria</taxon>
        <taxon>Pseudomonadati</taxon>
        <taxon>Pseudomonadota</taxon>
        <taxon>Gammaproteobacteria</taxon>
        <taxon>Cellvibrionales</taxon>
        <taxon>Spongiibacteraceae</taxon>
        <taxon>Oceanicoccus</taxon>
    </lineage>
</organism>
<sequence>MSTLNQSRLELLSHSIQQDITAGSYHGAVILVAHQGKICLHQALGHSDLANQRATQTDDVFHLMSITKQLTTTIVLAAIEQGKFSLNTRVAEVIPEFGAKGKQNITVYHLLTHTSGMNPELPLSLEPGSHIHIDKLVAAVSDERLFRRPGQTVTYNPYAAHSVLAEMVCRLDEAKRPFRQILEEDLFKPLGMKSTSLSLREDLVSRRVPIVAAFNNDSLFDPEAFNTMNLLATDDAEFAAAGAMGTARDLFCFTEMLRLKGSYEGSDILSPAMVENAVRNHTGDAPNDIFDYTREMHTWPDWPAYIGLTFFLRGEGTFPCYMGTNTSPTTFCGEGAGSTLFWVDPERELTFICLTAGIMDETENMLRFQRLSDMVVAAAE</sequence>
<evidence type="ECO:0000313" key="2">
    <source>
        <dbReference type="EMBL" id="ARN75636.1"/>
    </source>
</evidence>
<dbReference type="OrthoDB" id="119951at2"/>
<dbReference type="RefSeq" id="WP_085759822.1">
    <property type="nucleotide sequence ID" value="NZ_CP019343.1"/>
</dbReference>
<dbReference type="InterPro" id="IPR001466">
    <property type="entry name" value="Beta-lactam-related"/>
</dbReference>